<keyword evidence="5 11" id="KW-0378">Hydrolase</keyword>
<dbReference type="SUPFAM" id="SSF53649">
    <property type="entry name" value="Alkaline phosphatase-like"/>
    <property type="match status" value="1"/>
</dbReference>
<proteinExistence type="inferred from homology"/>
<dbReference type="GO" id="GO:0004035">
    <property type="term" value="F:alkaline phosphatase activity"/>
    <property type="evidence" value="ECO:0007669"/>
    <property type="project" value="UniProtKB-EC"/>
</dbReference>
<dbReference type="GeneID" id="18928561"/>
<feature type="binding site" evidence="9">
    <location>
        <position position="258"/>
    </location>
    <ligand>
        <name>Zn(2+)</name>
        <dbReference type="ChEBI" id="CHEBI:29105"/>
        <label>2</label>
    </ligand>
</feature>
<dbReference type="RefSeq" id="XP_007411598.1">
    <property type="nucleotide sequence ID" value="XM_007411536.1"/>
</dbReference>
<feature type="binding site" evidence="9">
    <location>
        <position position="300"/>
    </location>
    <ligand>
        <name>Zn(2+)</name>
        <dbReference type="ChEBI" id="CHEBI:29105"/>
        <label>2</label>
    </ligand>
</feature>
<evidence type="ECO:0000256" key="9">
    <source>
        <dbReference type="PIRSR" id="PIRSR601952-2"/>
    </source>
</evidence>
<dbReference type="SMART" id="SM00098">
    <property type="entry name" value="alkPPc"/>
    <property type="match status" value="1"/>
</dbReference>
<dbReference type="PRINTS" id="PR00113">
    <property type="entry name" value="ALKPHPHTASE"/>
</dbReference>
<dbReference type="KEGG" id="mlr:MELLADRAFT_48897"/>
<dbReference type="PROSITE" id="PS00123">
    <property type="entry name" value="ALKALINE_PHOSPHATASE"/>
    <property type="match status" value="1"/>
</dbReference>
<evidence type="ECO:0000256" key="1">
    <source>
        <dbReference type="ARBA" id="ARBA00005984"/>
    </source>
</evidence>
<accession>F4RQZ9</accession>
<sequence length="466" mass="51339">MISDGFGPASETFARGFVQHFEADTMSHLPLDPLLVGSSRTRSSNSLVTDSAAGATAFACGIKTYNGAISVEPVTQKPCGTVLEAAKHRGYLTGLVTTSRITHATPAAWYSHVVSRDMESQIAPFLIGQGPLGSTVDLAFGGGRGFFMPKSFAGSSRSDEEDLLDLAKTKHNFNLLNDTRAFEEQWRGGDGEIRTPVLALFNDNHMHYEIDRVSLDSTGLREPSLRNMSLAALQTLSRQAHSQSAHGFFMMIEGARIDMAAHSNDPIGHLYDILAYQETVRTVKTWVDGWPTLMISVSDHETGGLALGRQLTSAYPEYAWYPEVLVNVTHSTAWLGDLIRNQTHPVSRQFLVETVLRDSLGIQDASDKEIENIIQMSPGGNYDYALSDMVSRRAQLGWSTHGHSAVDVNLYAWPPELTEPLRGNVENTYIGKFITDAMKIDLGVVTRDLNRFAFRVNGAYFMKLIM</sequence>
<dbReference type="PANTHER" id="PTHR11596:SF5">
    <property type="entry name" value="ALKALINE PHOSPHATASE"/>
    <property type="match status" value="1"/>
</dbReference>
<evidence type="ECO:0000256" key="4">
    <source>
        <dbReference type="ARBA" id="ARBA00022723"/>
    </source>
</evidence>
<feature type="binding site" evidence="9">
    <location>
        <position position="299"/>
    </location>
    <ligand>
        <name>Zn(2+)</name>
        <dbReference type="ChEBI" id="CHEBI:29105"/>
        <label>2</label>
    </ligand>
</feature>
<keyword evidence="4 9" id="KW-0479">Metal-binding</keyword>
<dbReference type="OrthoDB" id="5818554at2759"/>
<dbReference type="FunCoup" id="F4RQZ9">
    <property type="interactions" value="109"/>
</dbReference>
<dbReference type="EMBL" id="GL883114">
    <property type="protein sequence ID" value="EGG05233.1"/>
    <property type="molecule type" value="Genomic_DNA"/>
</dbReference>
<dbReference type="STRING" id="747676.F4RQZ9"/>
<feature type="active site" description="Phosphoserine intermediate" evidence="8">
    <location>
        <position position="51"/>
    </location>
</feature>
<gene>
    <name evidence="12" type="ORF">MELLADRAFT_48897</name>
</gene>
<reference evidence="13" key="1">
    <citation type="journal article" date="2011" name="Proc. Natl. Acad. Sci. U.S.A.">
        <title>Obligate biotrophy features unraveled by the genomic analysis of rust fungi.</title>
        <authorList>
            <person name="Duplessis S."/>
            <person name="Cuomo C.A."/>
            <person name="Lin Y.-C."/>
            <person name="Aerts A."/>
            <person name="Tisserant E."/>
            <person name="Veneault-Fourrey C."/>
            <person name="Joly D.L."/>
            <person name="Hacquard S."/>
            <person name="Amselem J."/>
            <person name="Cantarel B.L."/>
            <person name="Chiu R."/>
            <person name="Coutinho P.M."/>
            <person name="Feau N."/>
            <person name="Field M."/>
            <person name="Frey P."/>
            <person name="Gelhaye E."/>
            <person name="Goldberg J."/>
            <person name="Grabherr M.G."/>
            <person name="Kodira C.D."/>
            <person name="Kohler A."/>
            <person name="Kuees U."/>
            <person name="Lindquist E.A."/>
            <person name="Lucas S.M."/>
            <person name="Mago R."/>
            <person name="Mauceli E."/>
            <person name="Morin E."/>
            <person name="Murat C."/>
            <person name="Pangilinan J.L."/>
            <person name="Park R."/>
            <person name="Pearson M."/>
            <person name="Quesneville H."/>
            <person name="Rouhier N."/>
            <person name="Sakthikumar S."/>
            <person name="Salamov A.A."/>
            <person name="Schmutz J."/>
            <person name="Selles B."/>
            <person name="Shapiro H."/>
            <person name="Tanguay P."/>
            <person name="Tuskan G.A."/>
            <person name="Henrissat B."/>
            <person name="Van de Peer Y."/>
            <person name="Rouze P."/>
            <person name="Ellis J.G."/>
            <person name="Dodds P.N."/>
            <person name="Schein J.E."/>
            <person name="Zhong S."/>
            <person name="Hamelin R.C."/>
            <person name="Grigoriev I.V."/>
            <person name="Szabo L.J."/>
            <person name="Martin F."/>
        </authorList>
    </citation>
    <scope>NUCLEOTIDE SEQUENCE [LARGE SCALE GENOMIC DNA]</scope>
    <source>
        <strain evidence="13">98AG31 / pathotype 3-4-7</strain>
    </source>
</reference>
<dbReference type="VEuPathDB" id="FungiDB:MELLADRAFT_48897"/>
<dbReference type="GO" id="GO:0046872">
    <property type="term" value="F:metal ion binding"/>
    <property type="evidence" value="ECO:0007669"/>
    <property type="project" value="UniProtKB-KW"/>
</dbReference>
<feature type="binding site" evidence="9">
    <location>
        <position position="103"/>
    </location>
    <ligand>
        <name>Mg(2+)</name>
        <dbReference type="ChEBI" id="CHEBI:18420"/>
    </ligand>
</feature>
<evidence type="ECO:0000256" key="5">
    <source>
        <dbReference type="ARBA" id="ARBA00022801"/>
    </source>
</evidence>
<evidence type="ECO:0000256" key="3">
    <source>
        <dbReference type="ARBA" id="ARBA00022553"/>
    </source>
</evidence>
<dbReference type="PANTHER" id="PTHR11596">
    <property type="entry name" value="ALKALINE PHOSPHATASE"/>
    <property type="match status" value="1"/>
</dbReference>
<keyword evidence="3" id="KW-0597">Phosphoprotein</keyword>
<dbReference type="GO" id="GO:0000329">
    <property type="term" value="C:fungal-type vacuole membrane"/>
    <property type="evidence" value="ECO:0007669"/>
    <property type="project" value="TreeGrafter"/>
</dbReference>
<evidence type="ECO:0000313" key="13">
    <source>
        <dbReference type="Proteomes" id="UP000001072"/>
    </source>
</evidence>
<keyword evidence="6 9" id="KW-0862">Zinc</keyword>
<keyword evidence="13" id="KW-1185">Reference proteome</keyword>
<evidence type="ECO:0000256" key="2">
    <source>
        <dbReference type="ARBA" id="ARBA00012647"/>
    </source>
</evidence>
<evidence type="ECO:0000256" key="8">
    <source>
        <dbReference type="PIRSR" id="PIRSR601952-1"/>
    </source>
</evidence>
<dbReference type="HOGENOM" id="CLU_008539_6_0_1"/>
<evidence type="ECO:0000256" key="6">
    <source>
        <dbReference type="ARBA" id="ARBA00022833"/>
    </source>
</evidence>
<evidence type="ECO:0000256" key="10">
    <source>
        <dbReference type="RuleBase" id="RU003946"/>
    </source>
</evidence>
<comment type="cofactor">
    <cofactor evidence="9">
        <name>Zn(2+)</name>
        <dbReference type="ChEBI" id="CHEBI:29105"/>
    </cofactor>
    <text evidence="9">Binds 2 Zn(2+) ions.</text>
</comment>
<organism evidence="13">
    <name type="scientific">Melampsora larici-populina (strain 98AG31 / pathotype 3-4-7)</name>
    <name type="common">Poplar leaf rust fungus</name>
    <dbReference type="NCBI Taxonomy" id="747676"/>
    <lineage>
        <taxon>Eukaryota</taxon>
        <taxon>Fungi</taxon>
        <taxon>Dikarya</taxon>
        <taxon>Basidiomycota</taxon>
        <taxon>Pucciniomycotina</taxon>
        <taxon>Pucciniomycetes</taxon>
        <taxon>Pucciniales</taxon>
        <taxon>Melampsoraceae</taxon>
        <taxon>Melampsora</taxon>
    </lineage>
</organism>
<dbReference type="InterPro" id="IPR001952">
    <property type="entry name" value="Alkaline_phosphatase"/>
</dbReference>
<comment type="cofactor">
    <cofactor evidence="9">
        <name>Mg(2+)</name>
        <dbReference type="ChEBI" id="CHEBI:18420"/>
    </cofactor>
    <text evidence="9">Binds 1 Mg(2+) ion.</text>
</comment>
<dbReference type="Pfam" id="PF00245">
    <property type="entry name" value="Alk_phosphatase"/>
    <property type="match status" value="1"/>
</dbReference>
<feature type="binding site" evidence="9">
    <location>
        <position position="253"/>
    </location>
    <ligand>
        <name>Mg(2+)</name>
        <dbReference type="ChEBI" id="CHEBI:18420"/>
    </ligand>
</feature>
<dbReference type="EC" id="3.1.3.1" evidence="2 11"/>
<dbReference type="eggNOG" id="KOG4126">
    <property type="taxonomic scope" value="Eukaryota"/>
</dbReference>
<keyword evidence="7 9" id="KW-0460">Magnesium</keyword>
<dbReference type="InterPro" id="IPR018299">
    <property type="entry name" value="Alkaline_phosphatase_AS"/>
</dbReference>
<comment type="catalytic activity">
    <reaction evidence="11">
        <text>a phosphate monoester + H2O = an alcohol + phosphate</text>
        <dbReference type="Rhea" id="RHEA:15017"/>
        <dbReference type="ChEBI" id="CHEBI:15377"/>
        <dbReference type="ChEBI" id="CHEBI:30879"/>
        <dbReference type="ChEBI" id="CHEBI:43474"/>
        <dbReference type="ChEBI" id="CHEBI:67140"/>
        <dbReference type="EC" id="3.1.3.1"/>
    </reaction>
</comment>
<name>F4RQZ9_MELLP</name>
<dbReference type="FunFam" id="1.10.60.40:FF:000002">
    <property type="entry name" value="Alkaline phosphatase"/>
    <property type="match status" value="1"/>
</dbReference>
<dbReference type="InParanoid" id="F4RQZ9"/>
<evidence type="ECO:0000313" key="12">
    <source>
        <dbReference type="EMBL" id="EGG05233.1"/>
    </source>
</evidence>
<dbReference type="Gene3D" id="3.40.720.10">
    <property type="entry name" value="Alkaline Phosphatase, subunit A"/>
    <property type="match status" value="1"/>
</dbReference>
<protein>
    <recommendedName>
        <fullName evidence="2 11">Alkaline phosphatase</fullName>
        <ecNumber evidence="2 11">3.1.3.1</ecNumber>
    </recommendedName>
</protein>
<dbReference type="Proteomes" id="UP000001072">
    <property type="component" value="Unassembled WGS sequence"/>
</dbReference>
<feature type="binding site" evidence="9">
    <location>
        <position position="262"/>
    </location>
    <ligand>
        <name>Zn(2+)</name>
        <dbReference type="ChEBI" id="CHEBI:29105"/>
        <label>2</label>
    </ligand>
</feature>
<evidence type="ECO:0000256" key="7">
    <source>
        <dbReference type="ARBA" id="ARBA00022842"/>
    </source>
</evidence>
<dbReference type="Gene3D" id="1.10.60.40">
    <property type="match status" value="1"/>
</dbReference>
<dbReference type="InterPro" id="IPR017850">
    <property type="entry name" value="Alkaline_phosphatase_core_sf"/>
</dbReference>
<dbReference type="AlphaFoldDB" id="F4RQZ9"/>
<feature type="binding site" evidence="9">
    <location>
        <position position="105"/>
    </location>
    <ligand>
        <name>Mg(2+)</name>
        <dbReference type="ChEBI" id="CHEBI:18420"/>
    </ligand>
</feature>
<comment type="similarity">
    <text evidence="1 10">Belongs to the alkaline phosphatase family.</text>
</comment>
<feature type="binding site" evidence="9">
    <location>
        <position position="403"/>
    </location>
    <ligand>
        <name>Zn(2+)</name>
        <dbReference type="ChEBI" id="CHEBI:29105"/>
        <label>2</label>
    </ligand>
</feature>
<evidence type="ECO:0000256" key="11">
    <source>
        <dbReference type="RuleBase" id="RU003947"/>
    </source>
</evidence>
<dbReference type="CDD" id="cd16012">
    <property type="entry name" value="ALP"/>
    <property type="match status" value="1"/>
</dbReference>